<keyword evidence="4" id="KW-1185">Reference proteome</keyword>
<organism evidence="3 4">
    <name type="scientific">Anopheles farauti</name>
    <dbReference type="NCBI Taxonomy" id="69004"/>
    <lineage>
        <taxon>Eukaryota</taxon>
        <taxon>Metazoa</taxon>
        <taxon>Ecdysozoa</taxon>
        <taxon>Arthropoda</taxon>
        <taxon>Hexapoda</taxon>
        <taxon>Insecta</taxon>
        <taxon>Pterygota</taxon>
        <taxon>Neoptera</taxon>
        <taxon>Endopterygota</taxon>
        <taxon>Diptera</taxon>
        <taxon>Nematocera</taxon>
        <taxon>Culicoidea</taxon>
        <taxon>Culicidae</taxon>
        <taxon>Anophelinae</taxon>
        <taxon>Anopheles</taxon>
    </lineage>
</organism>
<dbReference type="EMBL" id="AXCN02000213">
    <property type="status" value="NOT_ANNOTATED_CDS"/>
    <property type="molecule type" value="Genomic_DNA"/>
</dbReference>
<dbReference type="Pfam" id="PF10601">
    <property type="entry name" value="zf-LITAF-like"/>
    <property type="match status" value="1"/>
</dbReference>
<evidence type="ECO:0000313" key="4">
    <source>
        <dbReference type="Proteomes" id="UP000075886"/>
    </source>
</evidence>
<feature type="compositionally biased region" description="Polar residues" evidence="1">
    <location>
        <begin position="85"/>
        <end position="94"/>
    </location>
</feature>
<dbReference type="Proteomes" id="UP000075886">
    <property type="component" value="Unassembled WGS sequence"/>
</dbReference>
<feature type="region of interest" description="Disordered" evidence="1">
    <location>
        <begin position="36"/>
        <end position="67"/>
    </location>
</feature>
<dbReference type="EnsemblMetazoa" id="AFAF021843-RA">
    <property type="protein sequence ID" value="AFAF021843-PA"/>
    <property type="gene ID" value="AFAF021843"/>
</dbReference>
<reference evidence="3" key="2">
    <citation type="submission" date="2020-05" db="UniProtKB">
        <authorList>
            <consortium name="EnsemblMetazoa"/>
        </authorList>
    </citation>
    <scope>IDENTIFICATION</scope>
    <source>
        <strain evidence="3">FAR1</strain>
    </source>
</reference>
<feature type="domain" description="LITAF" evidence="2">
    <location>
        <begin position="135"/>
        <end position="201"/>
    </location>
</feature>
<protein>
    <recommendedName>
        <fullName evidence="2">LITAF domain-containing protein</fullName>
    </recommendedName>
</protein>
<dbReference type="InterPro" id="IPR006629">
    <property type="entry name" value="LITAF"/>
</dbReference>
<feature type="compositionally biased region" description="Basic and acidic residues" evidence="1">
    <location>
        <begin position="97"/>
        <end position="110"/>
    </location>
</feature>
<proteinExistence type="predicted"/>
<evidence type="ECO:0000259" key="2">
    <source>
        <dbReference type="SMART" id="SM00714"/>
    </source>
</evidence>
<dbReference type="STRING" id="69004.A0A499FUV3"/>
<evidence type="ECO:0000313" key="3">
    <source>
        <dbReference type="EnsemblMetazoa" id="AFAF021843-PA"/>
    </source>
</evidence>
<dbReference type="SMART" id="SM00714">
    <property type="entry name" value="LITAF"/>
    <property type="match status" value="1"/>
</dbReference>
<reference evidence="4" key="1">
    <citation type="submission" date="2014-01" db="EMBL/GenBank/DDBJ databases">
        <title>The Genome Sequence of Anopheles farauti FAR1 (V2).</title>
        <authorList>
            <consortium name="The Broad Institute Genomics Platform"/>
            <person name="Neafsey D.E."/>
            <person name="Besansky N."/>
            <person name="Howell P."/>
            <person name="Walton C."/>
            <person name="Young S.K."/>
            <person name="Zeng Q."/>
            <person name="Gargeya S."/>
            <person name="Fitzgerald M."/>
            <person name="Haas B."/>
            <person name="Abouelleil A."/>
            <person name="Allen A.W."/>
            <person name="Alvarado L."/>
            <person name="Arachchi H.M."/>
            <person name="Berlin A.M."/>
            <person name="Chapman S.B."/>
            <person name="Gainer-Dewar J."/>
            <person name="Goldberg J."/>
            <person name="Griggs A."/>
            <person name="Gujja S."/>
            <person name="Hansen M."/>
            <person name="Howarth C."/>
            <person name="Imamovic A."/>
            <person name="Ireland A."/>
            <person name="Larimer J."/>
            <person name="McCowan C."/>
            <person name="Murphy C."/>
            <person name="Pearson M."/>
            <person name="Poon T.W."/>
            <person name="Priest M."/>
            <person name="Roberts A."/>
            <person name="Saif S."/>
            <person name="Shea T."/>
            <person name="Sisk P."/>
            <person name="Sykes S."/>
            <person name="Wortman J."/>
            <person name="Nusbaum C."/>
            <person name="Birren B."/>
        </authorList>
    </citation>
    <scope>NUCLEOTIDE SEQUENCE [LARGE SCALE GENOMIC DNA]</scope>
    <source>
        <strain evidence="4">FAR1</strain>
    </source>
</reference>
<name>A0A499FUV3_9DIPT</name>
<feature type="region of interest" description="Disordered" evidence="1">
    <location>
        <begin position="83"/>
        <end position="110"/>
    </location>
</feature>
<sequence length="218" mass="24274">MCTLRVKCVFCGLIIDCQRDDTAKLLAHLQNDHPEMAHYQPNATSPRSNQNNESSEDDDSSSGASIEHLSEREELLQRIRIASPNDGSCSSSVNSEEDAHHLPAHQDRPARGSFASKRSVLYQTSLSSWRLGGRPICCPNCGATQIPIVRSHANGVTWSSMVASCFLFSWPLCCLSWFLLQPTNEYLHCARCDQLLGEHDIKAEAIVPNYAILDRMED</sequence>
<accession>A0A499FUV3</accession>
<dbReference type="VEuPathDB" id="VectorBase:AFAF021843"/>
<dbReference type="AlphaFoldDB" id="A0A499FUV3"/>
<evidence type="ECO:0000256" key="1">
    <source>
        <dbReference type="SAM" id="MobiDB-lite"/>
    </source>
</evidence>